<proteinExistence type="predicted"/>
<protein>
    <recommendedName>
        <fullName evidence="1">FAD dependent oxidoreductase domain-containing protein</fullName>
    </recommendedName>
</protein>
<dbReference type="Gene3D" id="3.50.50.60">
    <property type="entry name" value="FAD/NAD(P)-binding domain"/>
    <property type="match status" value="1"/>
</dbReference>
<organism evidence="2">
    <name type="scientific">marine metagenome</name>
    <dbReference type="NCBI Taxonomy" id="408172"/>
    <lineage>
        <taxon>unclassified sequences</taxon>
        <taxon>metagenomes</taxon>
        <taxon>ecological metagenomes</taxon>
    </lineage>
</organism>
<feature type="domain" description="FAD dependent oxidoreductase" evidence="1">
    <location>
        <begin position="37"/>
        <end position="388"/>
    </location>
</feature>
<dbReference type="AlphaFoldDB" id="A0A382D062"/>
<dbReference type="SUPFAM" id="SSF51905">
    <property type="entry name" value="FAD/NAD(P)-binding domain"/>
    <property type="match status" value="1"/>
</dbReference>
<evidence type="ECO:0000259" key="1">
    <source>
        <dbReference type="Pfam" id="PF01266"/>
    </source>
</evidence>
<dbReference type="PANTHER" id="PTHR13847:SF281">
    <property type="entry name" value="FAD DEPENDENT OXIDOREDUCTASE DOMAIN-CONTAINING PROTEIN"/>
    <property type="match status" value="1"/>
</dbReference>
<evidence type="ECO:0000313" key="2">
    <source>
        <dbReference type="EMBL" id="SVB30963.1"/>
    </source>
</evidence>
<dbReference type="PANTHER" id="PTHR13847">
    <property type="entry name" value="SARCOSINE DEHYDROGENASE-RELATED"/>
    <property type="match status" value="1"/>
</dbReference>
<dbReference type="InterPro" id="IPR036188">
    <property type="entry name" value="FAD/NAD-bd_sf"/>
</dbReference>
<dbReference type="InterPro" id="IPR006076">
    <property type="entry name" value="FAD-dep_OxRdtase"/>
</dbReference>
<dbReference type="Gene3D" id="3.30.9.10">
    <property type="entry name" value="D-Amino Acid Oxidase, subunit A, domain 2"/>
    <property type="match status" value="1"/>
</dbReference>
<dbReference type="GO" id="GO:0005737">
    <property type="term" value="C:cytoplasm"/>
    <property type="evidence" value="ECO:0007669"/>
    <property type="project" value="TreeGrafter"/>
</dbReference>
<sequence length="435" mass="48602">MKKIRKFPLNDNTCGWIQTLEPRTKPIKELEGDLNTDFLIVGAGFTGLALAHRLAELQPQSMIVLLDAQIAGEGAASRNSGFLVDSSQAAGEKLSIVSKSYELNISGISYLGELKERYGISCDWRKDGKIHATANRSRNKGLKQFAERMEILNFPYQIFNQKQLQKRLGTDFYQFGVQTDESILIQPAALARGLVENLPENVKLIENSAALSYDLGTNPIVNCKHGRIQAGKTVFANNAFLRSSHIAKHRIFPMVLSASMTRVLTDREMNILGNPDPWAVLSGHPFGATVRLTSQRRILIRNTADIWPEINMNRENLEKRIDRHQLALQRRFPKLENLTFEYTWSGAVCMSLNHSYIYQKLSKNAFAIGCYNGGGIAKGTMFGKTLAEELSGWKSQNIVTLNNLEKPSVLPPQPFLYIGAKATIALHKLRVGTDL</sequence>
<name>A0A382D062_9ZZZZ</name>
<dbReference type="EMBL" id="UINC01036655">
    <property type="protein sequence ID" value="SVB30963.1"/>
    <property type="molecule type" value="Genomic_DNA"/>
</dbReference>
<dbReference type="Pfam" id="PF01266">
    <property type="entry name" value="DAO"/>
    <property type="match status" value="1"/>
</dbReference>
<gene>
    <name evidence="2" type="ORF">METZ01_LOCUS183817</name>
</gene>
<reference evidence="2" key="1">
    <citation type="submission" date="2018-05" db="EMBL/GenBank/DDBJ databases">
        <authorList>
            <person name="Lanie J.A."/>
            <person name="Ng W.-L."/>
            <person name="Kazmierczak K.M."/>
            <person name="Andrzejewski T.M."/>
            <person name="Davidsen T.M."/>
            <person name="Wayne K.J."/>
            <person name="Tettelin H."/>
            <person name="Glass J.I."/>
            <person name="Rusch D."/>
            <person name="Podicherti R."/>
            <person name="Tsui H.-C.T."/>
            <person name="Winkler M.E."/>
        </authorList>
    </citation>
    <scope>NUCLEOTIDE SEQUENCE</scope>
</reference>
<accession>A0A382D062</accession>